<dbReference type="STRING" id="85558.T45_04282"/>
<name>L7F7M5_STRT8</name>
<keyword evidence="1" id="KW-0812">Transmembrane</keyword>
<protein>
    <submittedName>
        <fullName evidence="2">Uncharacterized protein</fullName>
    </submittedName>
</protein>
<dbReference type="EMBL" id="AEJB01000314">
    <property type="protein sequence ID" value="ELP67046.1"/>
    <property type="molecule type" value="Genomic_DNA"/>
</dbReference>
<keyword evidence="1" id="KW-1133">Transmembrane helix</keyword>
<reference evidence="2 3" key="1">
    <citation type="journal article" date="2011" name="Plasmid">
        <title>Streptomyces turgidiscabies Car8 contains a modular pathogenicity island that shares virulence genes with other actinobacterial plant pathogens.</title>
        <authorList>
            <person name="Huguet-Tapia J.C."/>
            <person name="Badger J.H."/>
            <person name="Loria R."/>
            <person name="Pettis G.S."/>
        </authorList>
    </citation>
    <scope>NUCLEOTIDE SEQUENCE [LARGE SCALE GENOMIC DNA]</scope>
    <source>
        <strain evidence="2 3">Car8</strain>
    </source>
</reference>
<evidence type="ECO:0000256" key="1">
    <source>
        <dbReference type="SAM" id="Phobius"/>
    </source>
</evidence>
<accession>L7F7M5</accession>
<sequence>MSNARTYGSYRTGGLWAAAGISFGAVIVGSALALFGMLEFDERCEQGLVTGPGELRNVRNRPFPPATICEFEHGNVTSVGGGPVLGGLLWLSMLVLVGCLFLALIAEWFEPQPGSPLVAPTSRTAKVRRTGVAFFVTGSVFLMFYALAGWKLLAGPSSACSAGADWGTNPPRTLEYSFLPPQATCRFTSGLTRRMNPDWVASLATELAVPALIAGVGFTLAWRRWRAERRET</sequence>
<dbReference type="GeneID" id="97403331"/>
<feature type="transmembrane region" description="Helical" evidence="1">
    <location>
        <begin position="199"/>
        <end position="222"/>
    </location>
</feature>
<comment type="caution">
    <text evidence="2">The sequence shown here is derived from an EMBL/GenBank/DDBJ whole genome shotgun (WGS) entry which is preliminary data.</text>
</comment>
<feature type="transmembrane region" description="Helical" evidence="1">
    <location>
        <begin position="130"/>
        <end position="148"/>
    </location>
</feature>
<feature type="transmembrane region" description="Helical" evidence="1">
    <location>
        <begin position="88"/>
        <end position="109"/>
    </location>
</feature>
<feature type="transmembrane region" description="Helical" evidence="1">
    <location>
        <begin position="12"/>
        <end position="38"/>
    </location>
</feature>
<gene>
    <name evidence="2" type="ORF">STRTUCAR8_04318</name>
</gene>
<dbReference type="Proteomes" id="UP000010931">
    <property type="component" value="Unassembled WGS sequence"/>
</dbReference>
<keyword evidence="1" id="KW-0472">Membrane</keyword>
<dbReference type="AlphaFoldDB" id="L7F7M5"/>
<dbReference type="RefSeq" id="WP_006377831.1">
    <property type="nucleotide sequence ID" value="NZ_AEJB01000314.1"/>
</dbReference>
<evidence type="ECO:0000313" key="2">
    <source>
        <dbReference type="EMBL" id="ELP67046.1"/>
    </source>
</evidence>
<keyword evidence="3" id="KW-1185">Reference proteome</keyword>
<dbReference type="PATRIC" id="fig|698760.3.peg.4200"/>
<organism evidence="2 3">
    <name type="scientific">Streptomyces turgidiscabies (strain Car8)</name>
    <dbReference type="NCBI Taxonomy" id="698760"/>
    <lineage>
        <taxon>Bacteria</taxon>
        <taxon>Bacillati</taxon>
        <taxon>Actinomycetota</taxon>
        <taxon>Actinomycetes</taxon>
        <taxon>Kitasatosporales</taxon>
        <taxon>Streptomycetaceae</taxon>
        <taxon>Streptomyces</taxon>
    </lineage>
</organism>
<proteinExistence type="predicted"/>
<evidence type="ECO:0000313" key="3">
    <source>
        <dbReference type="Proteomes" id="UP000010931"/>
    </source>
</evidence>